<accession>A0A3M2LL03</accession>
<dbReference type="InterPro" id="IPR019646">
    <property type="entry name" value="Aminoglyc_AdlTrfase"/>
</dbReference>
<evidence type="ECO:0000313" key="2">
    <source>
        <dbReference type="Proteomes" id="UP000282674"/>
    </source>
</evidence>
<evidence type="ECO:0000313" key="1">
    <source>
        <dbReference type="EMBL" id="RMI37520.1"/>
    </source>
</evidence>
<dbReference type="OrthoDB" id="4539099at2"/>
<dbReference type="Gene3D" id="3.30.460.40">
    <property type="match status" value="1"/>
</dbReference>
<dbReference type="EMBL" id="RFFG01000105">
    <property type="protein sequence ID" value="RMI37520.1"/>
    <property type="molecule type" value="Genomic_DNA"/>
</dbReference>
<name>A0A3M2LL03_9ACTN</name>
<protein>
    <submittedName>
        <fullName evidence="1">Amino acid transporter</fullName>
    </submittedName>
</protein>
<dbReference type="Proteomes" id="UP000282674">
    <property type="component" value="Unassembled WGS sequence"/>
</dbReference>
<proteinExistence type="predicted"/>
<reference evidence="1 2" key="1">
    <citation type="submission" date="2018-10" db="EMBL/GenBank/DDBJ databases">
        <title>Isolation from soil.</title>
        <authorList>
            <person name="Hu J."/>
        </authorList>
    </citation>
    <scope>NUCLEOTIDE SEQUENCE [LARGE SCALE GENOMIC DNA]</scope>
    <source>
        <strain evidence="1 2">NEAU-Ht49</strain>
    </source>
</reference>
<comment type="caution">
    <text evidence="1">The sequence shown here is derived from an EMBL/GenBank/DDBJ whole genome shotgun (WGS) entry which is preliminary data.</text>
</comment>
<organism evidence="1 2">
    <name type="scientific">Actinomadura harenae</name>
    <dbReference type="NCBI Taxonomy" id="2483351"/>
    <lineage>
        <taxon>Bacteria</taxon>
        <taxon>Bacillati</taxon>
        <taxon>Actinomycetota</taxon>
        <taxon>Actinomycetes</taxon>
        <taxon>Streptosporangiales</taxon>
        <taxon>Thermomonosporaceae</taxon>
        <taxon>Actinomadura</taxon>
    </lineage>
</organism>
<gene>
    <name evidence="1" type="ORF">EBO15_35655</name>
</gene>
<keyword evidence="2" id="KW-1185">Reference proteome</keyword>
<dbReference type="AlphaFoldDB" id="A0A3M2LL03"/>
<sequence length="215" mass="24371">MWAVTSTNGTVSVRGPWDPLSPEKAAALLAEAEFPWWIAGGYAIELAVDVPYREHSDLDVLVLRRDQALVRRHFEAWDLFSADPPGAGSLRVWPVGEDLPNRVHDVWCRPSPDQPWSVQLMFDEADGGEWVSRRDARVRRPLAQLGRATSTGIPYLSPEVQLFYKAKDVRAKDELDFERTLLLLDADQRGWLVDALEMTMPGHAWLTRLSTLGRR</sequence>
<dbReference type="Pfam" id="PF10706">
    <property type="entry name" value="Aminoglyc_resit"/>
    <property type="match status" value="1"/>
</dbReference>